<keyword evidence="10" id="KW-1185">Reference proteome</keyword>
<dbReference type="InterPro" id="IPR001138">
    <property type="entry name" value="Zn2Cys6_DnaBD"/>
</dbReference>
<dbReference type="InterPro" id="IPR050987">
    <property type="entry name" value="AtrR-like"/>
</dbReference>
<keyword evidence="3" id="KW-0805">Transcription regulation</keyword>
<reference evidence="10" key="1">
    <citation type="journal article" date="2017" name="Genome Biol.">
        <title>Comparative genomics reveals high biological diversity and specific adaptations in the industrially and medically important fungal genus Aspergillus.</title>
        <authorList>
            <person name="de Vries R.P."/>
            <person name="Riley R."/>
            <person name="Wiebenga A."/>
            <person name="Aguilar-Osorio G."/>
            <person name="Amillis S."/>
            <person name="Uchima C.A."/>
            <person name="Anderluh G."/>
            <person name="Asadollahi M."/>
            <person name="Askin M."/>
            <person name="Barry K."/>
            <person name="Battaglia E."/>
            <person name="Bayram O."/>
            <person name="Benocci T."/>
            <person name="Braus-Stromeyer S.A."/>
            <person name="Caldana C."/>
            <person name="Canovas D."/>
            <person name="Cerqueira G.C."/>
            <person name="Chen F."/>
            <person name="Chen W."/>
            <person name="Choi C."/>
            <person name="Clum A."/>
            <person name="Dos Santos R.A."/>
            <person name="Damasio A.R."/>
            <person name="Diallinas G."/>
            <person name="Emri T."/>
            <person name="Fekete E."/>
            <person name="Flipphi M."/>
            <person name="Freyberg S."/>
            <person name="Gallo A."/>
            <person name="Gournas C."/>
            <person name="Habgood R."/>
            <person name="Hainaut M."/>
            <person name="Harispe M.L."/>
            <person name="Henrissat B."/>
            <person name="Hilden K.S."/>
            <person name="Hope R."/>
            <person name="Hossain A."/>
            <person name="Karabika E."/>
            <person name="Karaffa L."/>
            <person name="Karanyi Z."/>
            <person name="Krasevec N."/>
            <person name="Kuo A."/>
            <person name="Kusch H."/>
            <person name="LaButti K."/>
            <person name="Lagendijk E.L."/>
            <person name="Lapidus A."/>
            <person name="Levasseur A."/>
            <person name="Lindquist E."/>
            <person name="Lipzen A."/>
            <person name="Logrieco A.F."/>
            <person name="MacCabe A."/>
            <person name="Maekelae M.R."/>
            <person name="Malavazi I."/>
            <person name="Melin P."/>
            <person name="Meyer V."/>
            <person name="Mielnichuk N."/>
            <person name="Miskei M."/>
            <person name="Molnar A.P."/>
            <person name="Mule G."/>
            <person name="Ngan C.Y."/>
            <person name="Orejas M."/>
            <person name="Orosz E."/>
            <person name="Ouedraogo J.P."/>
            <person name="Overkamp K.M."/>
            <person name="Park H.-S."/>
            <person name="Perrone G."/>
            <person name="Piumi F."/>
            <person name="Punt P.J."/>
            <person name="Ram A.F."/>
            <person name="Ramon A."/>
            <person name="Rauscher S."/>
            <person name="Record E."/>
            <person name="Riano-Pachon D.M."/>
            <person name="Robert V."/>
            <person name="Roehrig J."/>
            <person name="Ruller R."/>
            <person name="Salamov A."/>
            <person name="Salih N.S."/>
            <person name="Samson R.A."/>
            <person name="Sandor E."/>
            <person name="Sanguinetti M."/>
            <person name="Schuetze T."/>
            <person name="Sepcic K."/>
            <person name="Shelest E."/>
            <person name="Sherlock G."/>
            <person name="Sophianopoulou V."/>
            <person name="Squina F.M."/>
            <person name="Sun H."/>
            <person name="Susca A."/>
            <person name="Todd R.B."/>
            <person name="Tsang A."/>
            <person name="Unkles S.E."/>
            <person name="van de Wiele N."/>
            <person name="van Rossen-Uffink D."/>
            <person name="Oliveira J.V."/>
            <person name="Vesth T.C."/>
            <person name="Visser J."/>
            <person name="Yu J.-H."/>
            <person name="Zhou M."/>
            <person name="Andersen M.R."/>
            <person name="Archer D.B."/>
            <person name="Baker S.E."/>
            <person name="Benoit I."/>
            <person name="Brakhage A.A."/>
            <person name="Braus G.H."/>
            <person name="Fischer R."/>
            <person name="Frisvad J.C."/>
            <person name="Goldman G.H."/>
            <person name="Houbraken J."/>
            <person name="Oakley B."/>
            <person name="Pocsi I."/>
            <person name="Scazzocchio C."/>
            <person name="Seiboth B."/>
            <person name="vanKuyk P.A."/>
            <person name="Wortman J."/>
            <person name="Dyer P.S."/>
            <person name="Grigoriev I.V."/>
        </authorList>
    </citation>
    <scope>NUCLEOTIDE SEQUENCE [LARGE SCALE GENOMIC DNA]</scope>
    <source>
        <strain evidence="10">CBS 583.65</strain>
    </source>
</reference>
<evidence type="ECO:0000256" key="4">
    <source>
        <dbReference type="ARBA" id="ARBA00023125"/>
    </source>
</evidence>
<dbReference type="EMBL" id="KV878133">
    <property type="protein sequence ID" value="OJJ05801.1"/>
    <property type="molecule type" value="Genomic_DNA"/>
</dbReference>
<evidence type="ECO:0000313" key="9">
    <source>
        <dbReference type="EMBL" id="OJJ05801.1"/>
    </source>
</evidence>
<feature type="compositionally biased region" description="Polar residues" evidence="7">
    <location>
        <begin position="120"/>
        <end position="139"/>
    </location>
</feature>
<dbReference type="Gene3D" id="4.10.240.10">
    <property type="entry name" value="Zn(2)-C6 fungal-type DNA-binding domain"/>
    <property type="match status" value="1"/>
</dbReference>
<dbReference type="Proteomes" id="UP000184073">
    <property type="component" value="Unassembled WGS sequence"/>
</dbReference>
<gene>
    <name evidence="9" type="ORF">ASPVEDRAFT_32156</name>
</gene>
<dbReference type="GO" id="GO:0000981">
    <property type="term" value="F:DNA-binding transcription factor activity, RNA polymerase II-specific"/>
    <property type="evidence" value="ECO:0007669"/>
    <property type="project" value="InterPro"/>
</dbReference>
<dbReference type="PROSITE" id="PS00463">
    <property type="entry name" value="ZN2_CY6_FUNGAL_1"/>
    <property type="match status" value="1"/>
</dbReference>
<dbReference type="GO" id="GO:0008270">
    <property type="term" value="F:zinc ion binding"/>
    <property type="evidence" value="ECO:0007669"/>
    <property type="project" value="InterPro"/>
</dbReference>
<dbReference type="CDD" id="cd12148">
    <property type="entry name" value="fungal_TF_MHR"/>
    <property type="match status" value="1"/>
</dbReference>
<feature type="compositionally biased region" description="Basic residues" evidence="7">
    <location>
        <begin position="1"/>
        <end position="12"/>
    </location>
</feature>
<evidence type="ECO:0000256" key="5">
    <source>
        <dbReference type="ARBA" id="ARBA00023163"/>
    </source>
</evidence>
<evidence type="ECO:0000256" key="6">
    <source>
        <dbReference type="ARBA" id="ARBA00023242"/>
    </source>
</evidence>
<dbReference type="PROSITE" id="PS50048">
    <property type="entry name" value="ZN2_CY6_FUNGAL_2"/>
    <property type="match status" value="1"/>
</dbReference>
<dbReference type="PANTHER" id="PTHR46910">
    <property type="entry name" value="TRANSCRIPTION FACTOR PDR1"/>
    <property type="match status" value="1"/>
</dbReference>
<feature type="compositionally biased region" description="Polar residues" evidence="7">
    <location>
        <begin position="95"/>
        <end position="108"/>
    </location>
</feature>
<evidence type="ECO:0000256" key="7">
    <source>
        <dbReference type="SAM" id="MobiDB-lite"/>
    </source>
</evidence>
<dbReference type="GO" id="GO:0005634">
    <property type="term" value="C:nucleus"/>
    <property type="evidence" value="ECO:0007669"/>
    <property type="project" value="UniProtKB-SubCell"/>
</dbReference>
<feature type="domain" description="Zn(2)-C6 fungal-type" evidence="8">
    <location>
        <begin position="35"/>
        <end position="64"/>
    </location>
</feature>
<keyword evidence="2" id="KW-0479">Metal-binding</keyword>
<evidence type="ECO:0000256" key="1">
    <source>
        <dbReference type="ARBA" id="ARBA00004123"/>
    </source>
</evidence>
<dbReference type="Pfam" id="PF00172">
    <property type="entry name" value="Zn_clus"/>
    <property type="match status" value="1"/>
</dbReference>
<keyword evidence="6" id="KW-0539">Nucleus</keyword>
<dbReference type="SUPFAM" id="SSF57701">
    <property type="entry name" value="Zn2/Cys6 DNA-binding domain"/>
    <property type="match status" value="1"/>
</dbReference>
<dbReference type="AlphaFoldDB" id="A0A1L9PW95"/>
<protein>
    <recommendedName>
        <fullName evidence="8">Zn(2)-C6 fungal-type domain-containing protein</fullName>
    </recommendedName>
</protein>
<sequence>MDKNTGRQKRLAPKTGTSPPEPPEQPGKISKSVKACERCRGMRKRCDGTQPCARCRRLQAECEYTAVDGRKREDWRARIEALEQRNAYLEQVVQQMSGERGQSQSVSMVQPDLGNGVERGSTSTSTDGPYQSSSTPQEQDIQKVFYTATASHPRSLDMDGQYGYGHGHYGVTRRDRLPAEPVTRRADIVEVAACAAIGSHYKADEIPAEARAAFFYLASTSLHEALEADYIQGMRIFICLCMTCVMDKSSNARLLIMTALNLARGKMSENVVGENDECKRTLQTLVFLEGYVTTLELTYTVPNKQLTRQVHLTVALDMQPHNSEALTTRMIQSQITRLALLASGIQGEVAHYRHDDCWIHANKLSSKLDLWHQALPPDLHLAALNKQDKTLTLFQERALCLMHMLYIDARLQLYCRLFKASYHAEKEEREDEHDPSSLESLFQNVPRHISDVHTDFAVQLARIASLLYSEQAIFTRCWLVICSVFDTCVVLLLDICQKYVTGGSPENDNYSLPQLVAHLDTCLTVLQFCGRSDIAAHRLGGMLDPIVEQLNRMNMISHPQTHEDGNQTKIQYVPDEGSSEAAILVRMTYRLLNSMPPDGSTVWV</sequence>
<dbReference type="RefSeq" id="XP_040671563.1">
    <property type="nucleotide sequence ID" value="XM_040810573.1"/>
</dbReference>
<keyword evidence="4" id="KW-0238">DNA-binding</keyword>
<organism evidence="9 10">
    <name type="scientific">Aspergillus versicolor CBS 583.65</name>
    <dbReference type="NCBI Taxonomy" id="1036611"/>
    <lineage>
        <taxon>Eukaryota</taxon>
        <taxon>Fungi</taxon>
        <taxon>Dikarya</taxon>
        <taxon>Ascomycota</taxon>
        <taxon>Pezizomycotina</taxon>
        <taxon>Eurotiomycetes</taxon>
        <taxon>Eurotiomycetidae</taxon>
        <taxon>Eurotiales</taxon>
        <taxon>Aspergillaceae</taxon>
        <taxon>Aspergillus</taxon>
        <taxon>Aspergillus subgen. Nidulantes</taxon>
    </lineage>
</organism>
<dbReference type="STRING" id="1036611.A0A1L9PW95"/>
<accession>A0A1L9PW95</accession>
<evidence type="ECO:0000256" key="2">
    <source>
        <dbReference type="ARBA" id="ARBA00022723"/>
    </source>
</evidence>
<feature type="region of interest" description="Disordered" evidence="7">
    <location>
        <begin position="1"/>
        <end position="34"/>
    </location>
</feature>
<name>A0A1L9PW95_ASPVE</name>
<evidence type="ECO:0000256" key="3">
    <source>
        <dbReference type="ARBA" id="ARBA00023015"/>
    </source>
</evidence>
<dbReference type="SMART" id="SM00066">
    <property type="entry name" value="GAL4"/>
    <property type="match status" value="1"/>
</dbReference>
<feature type="region of interest" description="Disordered" evidence="7">
    <location>
        <begin position="95"/>
        <end position="139"/>
    </location>
</feature>
<evidence type="ECO:0000313" key="10">
    <source>
        <dbReference type="Proteomes" id="UP000184073"/>
    </source>
</evidence>
<evidence type="ECO:0000259" key="8">
    <source>
        <dbReference type="PROSITE" id="PS50048"/>
    </source>
</evidence>
<dbReference type="PANTHER" id="PTHR46910:SF3">
    <property type="entry name" value="HALOTOLERANCE PROTEIN 9-RELATED"/>
    <property type="match status" value="1"/>
</dbReference>
<dbReference type="VEuPathDB" id="FungiDB:ASPVEDRAFT_32156"/>
<keyword evidence="5" id="KW-0804">Transcription</keyword>
<dbReference type="OrthoDB" id="4138892at2759"/>
<dbReference type="GeneID" id="63726084"/>
<proteinExistence type="predicted"/>
<dbReference type="GO" id="GO:0003677">
    <property type="term" value="F:DNA binding"/>
    <property type="evidence" value="ECO:0007669"/>
    <property type="project" value="UniProtKB-KW"/>
</dbReference>
<dbReference type="InterPro" id="IPR036864">
    <property type="entry name" value="Zn2-C6_fun-type_DNA-bd_sf"/>
</dbReference>
<comment type="subcellular location">
    <subcellularLocation>
        <location evidence="1">Nucleus</location>
    </subcellularLocation>
</comment>
<dbReference type="CDD" id="cd00067">
    <property type="entry name" value="GAL4"/>
    <property type="match status" value="1"/>
</dbReference>